<name>X1MSM6_9ZZZZ</name>
<gene>
    <name evidence="2" type="ORF">S06H3_11748</name>
</gene>
<evidence type="ECO:0000256" key="1">
    <source>
        <dbReference type="SAM" id="MobiDB-lite"/>
    </source>
</evidence>
<feature type="region of interest" description="Disordered" evidence="1">
    <location>
        <begin position="1"/>
        <end position="58"/>
    </location>
</feature>
<protein>
    <submittedName>
        <fullName evidence="2">Uncharacterized protein</fullName>
    </submittedName>
</protein>
<comment type="caution">
    <text evidence="2">The sequence shown here is derived from an EMBL/GenBank/DDBJ whole genome shotgun (WGS) entry which is preliminary data.</text>
</comment>
<evidence type="ECO:0000313" key="2">
    <source>
        <dbReference type="EMBL" id="GAI17695.1"/>
    </source>
</evidence>
<proteinExistence type="predicted"/>
<reference evidence="2" key="1">
    <citation type="journal article" date="2014" name="Front. Microbiol.">
        <title>High frequency of phylogenetically diverse reductive dehalogenase-homologous genes in deep subseafloor sedimentary metagenomes.</title>
        <authorList>
            <person name="Kawai M."/>
            <person name="Futagami T."/>
            <person name="Toyoda A."/>
            <person name="Takaki Y."/>
            <person name="Nishi S."/>
            <person name="Hori S."/>
            <person name="Arai W."/>
            <person name="Tsubouchi T."/>
            <person name="Morono Y."/>
            <person name="Uchiyama I."/>
            <person name="Ito T."/>
            <person name="Fujiyama A."/>
            <person name="Inagaki F."/>
            <person name="Takami H."/>
        </authorList>
    </citation>
    <scope>NUCLEOTIDE SEQUENCE</scope>
    <source>
        <strain evidence="2">Expedition CK06-06</strain>
    </source>
</reference>
<accession>X1MSM6</accession>
<sequence>FQSKKKKEAENDEEEEAGNLMASSVSEELSDMTNPDWEAENSVTMPPESPQVVPLFPPPVDRAPDIEAEFAINIRQLWKFFLGEQTNHFTEVHQSKGDKSKLIIYF</sequence>
<organism evidence="2">
    <name type="scientific">marine sediment metagenome</name>
    <dbReference type="NCBI Taxonomy" id="412755"/>
    <lineage>
        <taxon>unclassified sequences</taxon>
        <taxon>metagenomes</taxon>
        <taxon>ecological metagenomes</taxon>
    </lineage>
</organism>
<dbReference type="AlphaFoldDB" id="X1MSM6"/>
<dbReference type="EMBL" id="BARV01005783">
    <property type="protein sequence ID" value="GAI17695.1"/>
    <property type="molecule type" value="Genomic_DNA"/>
</dbReference>
<feature type="non-terminal residue" evidence="2">
    <location>
        <position position="1"/>
    </location>
</feature>
<feature type="compositionally biased region" description="Polar residues" evidence="1">
    <location>
        <begin position="21"/>
        <end position="33"/>
    </location>
</feature>